<dbReference type="EMBL" id="KV919172">
    <property type="protein sequence ID" value="OSX71085.1"/>
    <property type="molecule type" value="Genomic_DNA"/>
</dbReference>
<evidence type="ECO:0000256" key="1">
    <source>
        <dbReference type="SAM" id="MobiDB-lite"/>
    </source>
</evidence>
<dbReference type="EMBL" id="KV919172">
    <property type="protein sequence ID" value="OSX71087.1"/>
    <property type="molecule type" value="Genomic_DNA"/>
</dbReference>
<evidence type="ECO:0000313" key="3">
    <source>
        <dbReference type="Proteomes" id="UP000218209"/>
    </source>
</evidence>
<sequence>MTCLSFSITRPPVAGAADCQRVFRGTVALTGDHRCGDTNSSVGCRWEPAEDRPAGAVATTVDSSPSACRAWTCSPYASRRHHADSCCQGCHSRARRGGGRQVGRRQQVGDSRSGQGQGQRRLSLTAVLSRSLGRPRCPPGGWAGNVCSAAVMIVLLCVRSNALGRNPFTTVYHPESLPPRLLKVTMGLGPHLVIPFTVMLLARSPGAVRIVPLPSGMSTISSSKSNS</sequence>
<feature type="compositionally biased region" description="Low complexity" evidence="1">
    <location>
        <begin position="104"/>
        <end position="121"/>
    </location>
</feature>
<dbReference type="EMBL" id="KV919172">
    <property type="protein sequence ID" value="OSX71086.1"/>
    <property type="molecule type" value="Genomic_DNA"/>
</dbReference>
<feature type="region of interest" description="Disordered" evidence="1">
    <location>
        <begin position="91"/>
        <end position="121"/>
    </location>
</feature>
<name>A0A1X6NR85_PORUM</name>
<dbReference type="EMBL" id="KV919172">
    <property type="protein sequence ID" value="OSX71084.1"/>
    <property type="molecule type" value="Genomic_DNA"/>
</dbReference>
<gene>
    <name evidence="2" type="ORF">BU14_0603s0003</name>
</gene>
<proteinExistence type="predicted"/>
<evidence type="ECO:0000313" key="2">
    <source>
        <dbReference type="EMBL" id="OSX71087.1"/>
    </source>
</evidence>
<organism evidence="2 3">
    <name type="scientific">Porphyra umbilicalis</name>
    <name type="common">Purple laver</name>
    <name type="synonym">Red alga</name>
    <dbReference type="NCBI Taxonomy" id="2786"/>
    <lineage>
        <taxon>Eukaryota</taxon>
        <taxon>Rhodophyta</taxon>
        <taxon>Bangiophyceae</taxon>
        <taxon>Bangiales</taxon>
        <taxon>Bangiaceae</taxon>
        <taxon>Porphyra</taxon>
    </lineage>
</organism>
<accession>A0A1X6NR85</accession>
<dbReference type="AlphaFoldDB" id="A0A1X6NR85"/>
<keyword evidence="3" id="KW-1185">Reference proteome</keyword>
<reference evidence="2 3" key="1">
    <citation type="submission" date="2017-03" db="EMBL/GenBank/DDBJ databases">
        <title>WGS assembly of Porphyra umbilicalis.</title>
        <authorList>
            <person name="Brawley S.H."/>
            <person name="Blouin N.A."/>
            <person name="Ficko-Blean E."/>
            <person name="Wheeler G.L."/>
            <person name="Lohr M."/>
            <person name="Goodson H.V."/>
            <person name="Jenkins J.W."/>
            <person name="Blaby-Haas C.E."/>
            <person name="Helliwell K.E."/>
            <person name="Chan C."/>
            <person name="Marriage T."/>
            <person name="Bhattacharya D."/>
            <person name="Klein A.S."/>
            <person name="Badis Y."/>
            <person name="Brodie J."/>
            <person name="Cao Y."/>
            <person name="Collen J."/>
            <person name="Dittami S.M."/>
            <person name="Gachon C.M."/>
            <person name="Green B.R."/>
            <person name="Karpowicz S."/>
            <person name="Kim J.W."/>
            <person name="Kudahl U."/>
            <person name="Lin S."/>
            <person name="Michel G."/>
            <person name="Mittag M."/>
            <person name="Olson B.J."/>
            <person name="Pangilinan J."/>
            <person name="Peng Y."/>
            <person name="Qiu H."/>
            <person name="Shu S."/>
            <person name="Singer J.T."/>
            <person name="Smith A.G."/>
            <person name="Sprecher B.N."/>
            <person name="Wagner V."/>
            <person name="Wang W."/>
            <person name="Wang Z.-Y."/>
            <person name="Yan J."/>
            <person name="Yarish C."/>
            <person name="Zoeuner-Riek S."/>
            <person name="Zhuang Y."/>
            <person name="Zou Y."/>
            <person name="Lindquist E.A."/>
            <person name="Grimwood J."/>
            <person name="Barry K."/>
            <person name="Rokhsar D.S."/>
            <person name="Schmutz J."/>
            <person name="Stiller J.W."/>
            <person name="Grossman A.R."/>
            <person name="Prochnik S.E."/>
        </authorList>
    </citation>
    <scope>NUCLEOTIDE SEQUENCE [LARGE SCALE GENOMIC DNA]</scope>
    <source>
        <strain evidence="2">4086291</strain>
    </source>
</reference>
<protein>
    <submittedName>
        <fullName evidence="2">Uncharacterized protein</fullName>
    </submittedName>
</protein>
<dbReference type="Proteomes" id="UP000218209">
    <property type="component" value="Unassembled WGS sequence"/>
</dbReference>
<dbReference type="EMBL" id="KV919172">
    <property type="protein sequence ID" value="OSX71082.1"/>
    <property type="molecule type" value="Genomic_DNA"/>
</dbReference>
<dbReference type="EMBL" id="KV919172">
    <property type="protein sequence ID" value="OSX71083.1"/>
    <property type="molecule type" value="Genomic_DNA"/>
</dbReference>